<feature type="region of interest" description="Disordered" evidence="1">
    <location>
        <begin position="83"/>
        <end position="112"/>
    </location>
</feature>
<accession>A0A0A9Y7X9</accession>
<sequence>MESSTSQSNVIRDDSSTPIRLTLSEIIKKYSSPSHPPSPTPVAENVFVPTPQEEPKENLPPENLNIQITPKKHACHAWELKKQQQLPTTVKRRHLKGSTSTSPPVQSAAAKPVRIANEEEKFTKILERRANEWRITFPKPVNFYGV</sequence>
<reference evidence="3" key="3">
    <citation type="submission" date="2014-09" db="EMBL/GenBank/DDBJ databases">
        <authorList>
            <person name="Magalhaes I.L.F."/>
            <person name="Oliveira U."/>
            <person name="Santos F.R."/>
            <person name="Vidigal T.H.D.A."/>
            <person name="Brescovit A.D."/>
            <person name="Santos A.J."/>
        </authorList>
    </citation>
    <scope>NUCLEOTIDE SEQUENCE</scope>
</reference>
<reference evidence="2" key="2">
    <citation type="submission" date="2014-07" db="EMBL/GenBank/DDBJ databases">
        <authorList>
            <person name="Hull J."/>
        </authorList>
    </citation>
    <scope>NUCLEOTIDE SEQUENCE</scope>
</reference>
<dbReference type="EMBL" id="GBRD01016287">
    <property type="protein sequence ID" value="JAG49539.1"/>
    <property type="molecule type" value="Transcribed_RNA"/>
</dbReference>
<evidence type="ECO:0000313" key="3">
    <source>
        <dbReference type="EMBL" id="JAG49539.1"/>
    </source>
</evidence>
<evidence type="ECO:0000313" key="2">
    <source>
        <dbReference type="EMBL" id="JAG29162.1"/>
    </source>
</evidence>
<dbReference type="EMBL" id="GBHO01014442">
    <property type="protein sequence ID" value="JAG29162.1"/>
    <property type="molecule type" value="Transcribed_RNA"/>
</dbReference>
<feature type="region of interest" description="Disordered" evidence="1">
    <location>
        <begin position="29"/>
        <end position="60"/>
    </location>
</feature>
<name>A0A0A9Y7X9_LYGHE</name>
<dbReference type="AlphaFoldDB" id="A0A0A9Y7X9"/>
<gene>
    <name evidence="2" type="ORF">CM83_1264</name>
</gene>
<reference evidence="2" key="1">
    <citation type="journal article" date="2014" name="PLoS ONE">
        <title>Transcriptome-Based Identification of ABC Transporters in the Western Tarnished Plant Bug Lygus hesperus.</title>
        <authorList>
            <person name="Hull J.J."/>
            <person name="Chaney K."/>
            <person name="Geib S.M."/>
            <person name="Fabrick J.A."/>
            <person name="Brent C.S."/>
            <person name="Walsh D."/>
            <person name="Lavine L.C."/>
        </authorList>
    </citation>
    <scope>NUCLEOTIDE SEQUENCE</scope>
</reference>
<evidence type="ECO:0000256" key="1">
    <source>
        <dbReference type="SAM" id="MobiDB-lite"/>
    </source>
</evidence>
<proteinExistence type="predicted"/>
<feature type="non-terminal residue" evidence="2">
    <location>
        <position position="146"/>
    </location>
</feature>
<organism evidence="2">
    <name type="scientific">Lygus hesperus</name>
    <name type="common">Western plant bug</name>
    <dbReference type="NCBI Taxonomy" id="30085"/>
    <lineage>
        <taxon>Eukaryota</taxon>
        <taxon>Metazoa</taxon>
        <taxon>Ecdysozoa</taxon>
        <taxon>Arthropoda</taxon>
        <taxon>Hexapoda</taxon>
        <taxon>Insecta</taxon>
        <taxon>Pterygota</taxon>
        <taxon>Neoptera</taxon>
        <taxon>Paraneoptera</taxon>
        <taxon>Hemiptera</taxon>
        <taxon>Heteroptera</taxon>
        <taxon>Panheteroptera</taxon>
        <taxon>Cimicomorpha</taxon>
        <taxon>Miridae</taxon>
        <taxon>Mirini</taxon>
        <taxon>Lygus</taxon>
    </lineage>
</organism>
<protein>
    <submittedName>
        <fullName evidence="2">Uncharacterized protein</fullName>
    </submittedName>
</protein>